<keyword evidence="2" id="KW-1185">Reference proteome</keyword>
<protein>
    <submittedName>
        <fullName evidence="1">Uncharacterized protein</fullName>
    </submittedName>
</protein>
<accession>A0A9X5E2V4</accession>
<dbReference type="AlphaFoldDB" id="A0A9X5E2V4"/>
<evidence type="ECO:0000313" key="2">
    <source>
        <dbReference type="Proteomes" id="UP000031532"/>
    </source>
</evidence>
<evidence type="ECO:0000313" key="1">
    <source>
        <dbReference type="EMBL" id="NHC34180.1"/>
    </source>
</evidence>
<dbReference type="RefSeq" id="WP_039715579.1">
    <property type="nucleotide sequence ID" value="NZ_JTJC03000001.1"/>
</dbReference>
<gene>
    <name evidence="1" type="ORF">QH73_0005805</name>
</gene>
<dbReference type="EMBL" id="JTJC03000001">
    <property type="protein sequence ID" value="NHC34180.1"/>
    <property type="molecule type" value="Genomic_DNA"/>
</dbReference>
<sequence length="166" mass="19001">MPPRITDPVAWQQAELLMQPAFIRIIDHIRKHLDESAWQGTYENVLIWSPDTTEEMKTRVILLLQELDGASPERTAEIEQAIANLPTPQPGYQLSLQNQDQQYNFDLWELCYQVCFQQYNTDSTSTNSSVEIDTSLIDDTGEIDWQRLDTKAGAAVEQVFSSLPKI</sequence>
<proteinExistence type="predicted"/>
<organism evidence="1 2">
    <name type="scientific">Scytonema millei VB511283</name>
    <dbReference type="NCBI Taxonomy" id="1245923"/>
    <lineage>
        <taxon>Bacteria</taxon>
        <taxon>Bacillati</taxon>
        <taxon>Cyanobacteriota</taxon>
        <taxon>Cyanophyceae</taxon>
        <taxon>Nostocales</taxon>
        <taxon>Scytonemataceae</taxon>
        <taxon>Scytonema</taxon>
    </lineage>
</organism>
<reference evidence="1 2" key="1">
    <citation type="journal article" date="2015" name="Genome Announc.">
        <title>Draft Genome Sequence of the Terrestrial Cyanobacterium Scytonema millei VB511283, Isolated from Eastern India.</title>
        <authorList>
            <person name="Sen D."/>
            <person name="Chandrababunaidu M.M."/>
            <person name="Singh D."/>
            <person name="Sanghi N."/>
            <person name="Ghorai A."/>
            <person name="Mishra G.P."/>
            <person name="Madduluri M."/>
            <person name="Adhikary S.P."/>
            <person name="Tripathy S."/>
        </authorList>
    </citation>
    <scope>NUCLEOTIDE SEQUENCE [LARGE SCALE GENOMIC DNA]</scope>
    <source>
        <strain evidence="1 2">VB511283</strain>
    </source>
</reference>
<comment type="caution">
    <text evidence="1">The sequence shown here is derived from an EMBL/GenBank/DDBJ whole genome shotgun (WGS) entry which is preliminary data.</text>
</comment>
<dbReference type="OrthoDB" id="461689at2"/>
<dbReference type="Proteomes" id="UP000031532">
    <property type="component" value="Unassembled WGS sequence"/>
</dbReference>
<name>A0A9X5E2V4_9CYAN</name>